<evidence type="ECO:0000256" key="1">
    <source>
        <dbReference type="ARBA" id="ARBA00022448"/>
    </source>
</evidence>
<feature type="transmembrane region" description="Helical" evidence="10">
    <location>
        <begin position="180"/>
        <end position="199"/>
    </location>
</feature>
<evidence type="ECO:0000256" key="9">
    <source>
        <dbReference type="ARBA" id="ARBA00023136"/>
    </source>
</evidence>
<dbReference type="Pfam" id="PF03116">
    <property type="entry name" value="NQR2_RnfD_RnfE"/>
    <property type="match status" value="1"/>
</dbReference>
<keyword evidence="10" id="KW-1003">Cell membrane</keyword>
<keyword evidence="9 10" id="KW-0472">Membrane</keyword>
<evidence type="ECO:0000256" key="10">
    <source>
        <dbReference type="HAMAP-Rule" id="MF_00462"/>
    </source>
</evidence>
<feature type="modified residue" description="FMN phosphoryl threonine" evidence="10">
    <location>
        <position position="151"/>
    </location>
</feature>
<sequence>MSEIFNVSTNPHVRSKDTTQTIMRDVLIALAPASIFGIYNFGVQALIRIIVGIAVCMASEAVYEYFMHKKITVMDLSAAVTGLLIALNIPSTLNIGFEIVGCVFAIIIVKQLFGGIGQNFMNPALAARCFLLIAYTGPMTNFVCDAYSGATPLAILKPGSEVVGQTAPTLLTMFIGKTSGVIGETSVICLLIGAIYLVVRKIISLRIPLSYIGTFAVLIFLFAPGHQFDAMYMLQEICGGGLILGAFFMATDYVTSPITPNGKLVFGVCLGLLTFIFRMFGGSAEGVSYAIIFCNLLVPLIERVTVPKSFGKKKPEKKAKEAA</sequence>
<dbReference type="InterPro" id="IPR004338">
    <property type="entry name" value="NqrB/RnfD"/>
</dbReference>
<evidence type="ECO:0000256" key="4">
    <source>
        <dbReference type="ARBA" id="ARBA00022643"/>
    </source>
</evidence>
<keyword evidence="3 10" id="KW-0285">Flavoprotein</keyword>
<comment type="subcellular location">
    <subcellularLocation>
        <location evidence="10">Cell membrane</location>
        <topology evidence="10">Multi-pass membrane protein</topology>
    </subcellularLocation>
</comment>
<comment type="subunit">
    <text evidence="10">The complex is composed of six subunits: RnfA, RnfB, RnfC, RnfD, RnfE and RnfG.</text>
</comment>
<name>A0ABV1BRU8_9FIRM</name>
<feature type="transmembrane region" description="Helical" evidence="10">
    <location>
        <begin position="73"/>
        <end position="89"/>
    </location>
</feature>
<keyword evidence="2 10" id="KW-0597">Phosphoprotein</keyword>
<gene>
    <name evidence="10" type="primary">rnfD</name>
    <name evidence="11" type="ORF">WMO14_01095</name>
</gene>
<dbReference type="PANTHER" id="PTHR30578">
    <property type="entry name" value="ELECTRON TRANSPORT COMPLEX PROTEIN RNFD"/>
    <property type="match status" value="1"/>
</dbReference>
<dbReference type="HAMAP" id="MF_00462">
    <property type="entry name" value="RsxD_RnfD"/>
    <property type="match status" value="1"/>
</dbReference>
<feature type="transmembrane region" description="Helical" evidence="10">
    <location>
        <begin position="262"/>
        <end position="281"/>
    </location>
</feature>
<dbReference type="EC" id="7.-.-.-" evidence="10"/>
<evidence type="ECO:0000313" key="12">
    <source>
        <dbReference type="Proteomes" id="UP001442364"/>
    </source>
</evidence>
<proteinExistence type="inferred from homology"/>
<organism evidence="11 12">
    <name type="scientific">[Lactobacillus] rogosae</name>
    <dbReference type="NCBI Taxonomy" id="706562"/>
    <lineage>
        <taxon>Bacteria</taxon>
        <taxon>Bacillati</taxon>
        <taxon>Bacillota</taxon>
        <taxon>Clostridia</taxon>
        <taxon>Lachnospirales</taxon>
        <taxon>Lachnospiraceae</taxon>
        <taxon>Lachnospira</taxon>
    </lineage>
</organism>
<feature type="transmembrane region" description="Helical" evidence="10">
    <location>
        <begin position="287"/>
        <end position="306"/>
    </location>
</feature>
<feature type="transmembrane region" description="Helical" evidence="10">
    <location>
        <begin position="206"/>
        <end position="224"/>
    </location>
</feature>
<evidence type="ECO:0000256" key="5">
    <source>
        <dbReference type="ARBA" id="ARBA00022692"/>
    </source>
</evidence>
<comment type="cofactor">
    <cofactor evidence="10">
        <name>FMN</name>
        <dbReference type="ChEBI" id="CHEBI:58210"/>
    </cofactor>
</comment>
<dbReference type="RefSeq" id="WP_055174533.1">
    <property type="nucleotide sequence ID" value="NZ_DAWDAH010000011.1"/>
</dbReference>
<evidence type="ECO:0000256" key="8">
    <source>
        <dbReference type="ARBA" id="ARBA00022989"/>
    </source>
</evidence>
<feature type="transmembrane region" description="Helical" evidence="10">
    <location>
        <begin position="230"/>
        <end position="250"/>
    </location>
</feature>
<keyword evidence="8 10" id="KW-1133">Transmembrane helix</keyword>
<reference evidence="11 12" key="1">
    <citation type="submission" date="2024-03" db="EMBL/GenBank/DDBJ databases">
        <title>Human intestinal bacterial collection.</title>
        <authorList>
            <person name="Pauvert C."/>
            <person name="Hitch T.C.A."/>
            <person name="Clavel T."/>
        </authorList>
    </citation>
    <scope>NUCLEOTIDE SEQUENCE [LARGE SCALE GENOMIC DNA]</scope>
    <source>
        <strain evidence="11 12">CLA-AA-H255</strain>
    </source>
</reference>
<keyword evidence="4 10" id="KW-0288">FMN</keyword>
<feature type="transmembrane region" description="Helical" evidence="10">
    <location>
        <begin position="125"/>
        <end position="143"/>
    </location>
</feature>
<comment type="similarity">
    <text evidence="10">Belongs to the NqrB/RnfD family.</text>
</comment>
<keyword evidence="7 10" id="KW-0249">Electron transport</keyword>
<evidence type="ECO:0000256" key="6">
    <source>
        <dbReference type="ARBA" id="ARBA00022967"/>
    </source>
</evidence>
<evidence type="ECO:0000313" key="11">
    <source>
        <dbReference type="EMBL" id="MEQ2378482.1"/>
    </source>
</evidence>
<comment type="function">
    <text evidence="10">Part of a membrane-bound complex that couples electron transfer with translocation of ions across the membrane.</text>
</comment>
<dbReference type="NCBIfam" id="TIGR01946">
    <property type="entry name" value="rnfD"/>
    <property type="match status" value="1"/>
</dbReference>
<comment type="caution">
    <text evidence="11">The sequence shown here is derived from an EMBL/GenBank/DDBJ whole genome shotgun (WGS) entry which is preliminary data.</text>
</comment>
<feature type="transmembrane region" description="Helical" evidence="10">
    <location>
        <begin position="95"/>
        <end position="113"/>
    </location>
</feature>
<accession>A0ABV1BRU8</accession>
<keyword evidence="5 10" id="KW-0812">Transmembrane</keyword>
<keyword evidence="12" id="KW-1185">Reference proteome</keyword>
<evidence type="ECO:0000256" key="2">
    <source>
        <dbReference type="ARBA" id="ARBA00022553"/>
    </source>
</evidence>
<keyword evidence="1 10" id="KW-0813">Transport</keyword>
<protein>
    <recommendedName>
        <fullName evidence="10">Ion-translocating oxidoreductase complex subunit D</fullName>
        <ecNumber evidence="10">7.-.-.-</ecNumber>
    </recommendedName>
    <alternativeName>
        <fullName evidence="10">Rnf electron transport complex subunit D</fullName>
    </alternativeName>
</protein>
<dbReference type="Proteomes" id="UP001442364">
    <property type="component" value="Unassembled WGS sequence"/>
</dbReference>
<evidence type="ECO:0000256" key="3">
    <source>
        <dbReference type="ARBA" id="ARBA00022630"/>
    </source>
</evidence>
<keyword evidence="6 10" id="KW-1278">Translocase</keyword>
<dbReference type="InterPro" id="IPR011303">
    <property type="entry name" value="RnfD_bac"/>
</dbReference>
<dbReference type="PANTHER" id="PTHR30578:SF0">
    <property type="entry name" value="ION-TRANSLOCATING OXIDOREDUCTASE COMPLEX SUBUNIT D"/>
    <property type="match status" value="1"/>
</dbReference>
<feature type="transmembrane region" description="Helical" evidence="10">
    <location>
        <begin position="21"/>
        <end position="39"/>
    </location>
</feature>
<evidence type="ECO:0000256" key="7">
    <source>
        <dbReference type="ARBA" id="ARBA00022982"/>
    </source>
</evidence>
<dbReference type="EMBL" id="JBBMER010000001">
    <property type="protein sequence ID" value="MEQ2378482.1"/>
    <property type="molecule type" value="Genomic_DNA"/>
</dbReference>